<dbReference type="Pfam" id="PF00665">
    <property type="entry name" value="rve"/>
    <property type="match status" value="1"/>
</dbReference>
<keyword evidence="8" id="KW-1185">Reference proteome</keyword>
<dbReference type="PANTHER" id="PTHR10948">
    <property type="entry name" value="TRANSPOSASE"/>
    <property type="match status" value="1"/>
</dbReference>
<sequence>MESTSKHYQQLQPEDRVTISSLKQQNQGIRAIARILQRPASTISRELRRNSTANHYGSVEAQHACQRRRIQSRPRDKLHIDSVLFGVVQHFLQQRWSPEQIALALAYLYPKGHEYRVSHETIYNCIYAQPVGELKRDLIACQRQAKNKRVPRSKGQDRRGQIPNMLSIHLRPPEIEDRQFPGHWEGDLIKGAANASAVGTLVERTSRLLMLIKLPHPQPASAANVLQAFTDKLNSVSQPMRLSMTYDQGREMALHKQLTANTGIAVYFCDPHSPWQRGSNENMNGLVRQYLPKGTDLSGYTQQQLDAIADQINARPRKGLGVRCPLAVYRELLLNSSQPSNLIH</sequence>
<dbReference type="Pfam" id="PF13936">
    <property type="entry name" value="HTH_38"/>
    <property type="match status" value="1"/>
</dbReference>
<evidence type="ECO:0000256" key="3">
    <source>
        <dbReference type="ARBA" id="ARBA00022578"/>
    </source>
</evidence>
<evidence type="ECO:0000256" key="1">
    <source>
        <dbReference type="ARBA" id="ARBA00002190"/>
    </source>
</evidence>
<evidence type="ECO:0000256" key="4">
    <source>
        <dbReference type="ARBA" id="ARBA00023125"/>
    </source>
</evidence>
<dbReference type="GO" id="GO:0015074">
    <property type="term" value="P:DNA integration"/>
    <property type="evidence" value="ECO:0007669"/>
    <property type="project" value="InterPro"/>
</dbReference>
<organism evidence="7 8">
    <name type="scientific">Methylomonas denitrificans</name>
    <dbReference type="NCBI Taxonomy" id="1538553"/>
    <lineage>
        <taxon>Bacteria</taxon>
        <taxon>Pseudomonadati</taxon>
        <taxon>Pseudomonadota</taxon>
        <taxon>Gammaproteobacteria</taxon>
        <taxon>Methylococcales</taxon>
        <taxon>Methylococcaceae</taxon>
        <taxon>Methylomonas</taxon>
    </lineage>
</organism>
<dbReference type="OrthoDB" id="5574431at2"/>
<dbReference type="NCBIfam" id="NF033563">
    <property type="entry name" value="transpos_IS30"/>
    <property type="match status" value="1"/>
</dbReference>
<dbReference type="InterPro" id="IPR001598">
    <property type="entry name" value="Transposase_IS30_CS"/>
</dbReference>
<reference evidence="7 8" key="1">
    <citation type="journal article" date="2015" name="Environ. Microbiol.">
        <title>Methane oxidation coupled to nitrate reduction under hypoxia by the Gammaproteobacterium Methylomonas denitrificans, sp. nov. type strain FJG1.</title>
        <authorList>
            <person name="Kits K.D."/>
            <person name="Klotz M.G."/>
            <person name="Stein L.Y."/>
        </authorList>
    </citation>
    <scope>NUCLEOTIDE SEQUENCE [LARGE SCALE GENOMIC DNA]</scope>
    <source>
        <strain evidence="7 8">FJG1</strain>
    </source>
</reference>
<dbReference type="GO" id="GO:0004803">
    <property type="term" value="F:transposase activity"/>
    <property type="evidence" value="ECO:0007669"/>
    <property type="project" value="InterPro"/>
</dbReference>
<dbReference type="PROSITE" id="PS01043">
    <property type="entry name" value="TRANSPOSASE_IS30"/>
    <property type="match status" value="1"/>
</dbReference>
<evidence type="ECO:0000256" key="5">
    <source>
        <dbReference type="ARBA" id="ARBA00023172"/>
    </source>
</evidence>
<dbReference type="InterPro" id="IPR053392">
    <property type="entry name" value="Transposase_IS30-like"/>
</dbReference>
<dbReference type="PANTHER" id="PTHR10948:SF23">
    <property type="entry name" value="TRANSPOSASE INSI FOR INSERTION SEQUENCE ELEMENT IS30A-RELATED"/>
    <property type="match status" value="1"/>
</dbReference>
<dbReference type="Proteomes" id="UP000030512">
    <property type="component" value="Chromosome"/>
</dbReference>
<dbReference type="InterPro" id="IPR036397">
    <property type="entry name" value="RNaseH_sf"/>
</dbReference>
<keyword evidence="3" id="KW-0815">Transposition</keyword>
<evidence type="ECO:0000259" key="6">
    <source>
        <dbReference type="PROSITE" id="PS50994"/>
    </source>
</evidence>
<evidence type="ECO:0000313" key="8">
    <source>
        <dbReference type="Proteomes" id="UP000030512"/>
    </source>
</evidence>
<dbReference type="InterPro" id="IPR025246">
    <property type="entry name" value="IS30-like_HTH"/>
</dbReference>
<dbReference type="InterPro" id="IPR012337">
    <property type="entry name" value="RNaseH-like_sf"/>
</dbReference>
<dbReference type="PROSITE" id="PS50994">
    <property type="entry name" value="INTEGRASE"/>
    <property type="match status" value="1"/>
</dbReference>
<feature type="domain" description="Integrase catalytic" evidence="6">
    <location>
        <begin position="177"/>
        <end position="333"/>
    </location>
</feature>
<dbReference type="GO" id="GO:0003677">
    <property type="term" value="F:DNA binding"/>
    <property type="evidence" value="ECO:0007669"/>
    <property type="project" value="UniProtKB-KW"/>
</dbReference>
<dbReference type="KEGG" id="mdn:JT25_003740"/>
<dbReference type="RefSeq" id="WP_036273325.1">
    <property type="nucleotide sequence ID" value="NZ_CP014476.1"/>
</dbReference>
<dbReference type="AlphaFoldDB" id="A0A140E5D1"/>
<dbReference type="Gene3D" id="3.30.420.10">
    <property type="entry name" value="Ribonuclease H-like superfamily/Ribonuclease H"/>
    <property type="match status" value="1"/>
</dbReference>
<dbReference type="SUPFAM" id="SSF53098">
    <property type="entry name" value="Ribonuclease H-like"/>
    <property type="match status" value="1"/>
</dbReference>
<keyword evidence="4" id="KW-0238">DNA-binding</keyword>
<dbReference type="GO" id="GO:0005829">
    <property type="term" value="C:cytosol"/>
    <property type="evidence" value="ECO:0007669"/>
    <property type="project" value="TreeGrafter"/>
</dbReference>
<dbReference type="GO" id="GO:0006313">
    <property type="term" value="P:DNA transposition"/>
    <property type="evidence" value="ECO:0007669"/>
    <property type="project" value="InterPro"/>
</dbReference>
<protein>
    <submittedName>
        <fullName evidence="7">Transcriptional regulator</fullName>
    </submittedName>
</protein>
<comment type="similarity">
    <text evidence="2">Belongs to the transposase IS30 family.</text>
</comment>
<dbReference type="InterPro" id="IPR051917">
    <property type="entry name" value="Transposase-Integrase"/>
</dbReference>
<dbReference type="InterPro" id="IPR001584">
    <property type="entry name" value="Integrase_cat-core"/>
</dbReference>
<evidence type="ECO:0000313" key="7">
    <source>
        <dbReference type="EMBL" id="AMK75605.1"/>
    </source>
</evidence>
<evidence type="ECO:0000256" key="2">
    <source>
        <dbReference type="ARBA" id="ARBA00006363"/>
    </source>
</evidence>
<keyword evidence="5" id="KW-0233">DNA recombination</keyword>
<dbReference type="EMBL" id="CP014476">
    <property type="protein sequence ID" value="AMK75605.1"/>
    <property type="molecule type" value="Genomic_DNA"/>
</dbReference>
<name>A0A140E5D1_9GAMM</name>
<proteinExistence type="inferred from homology"/>
<accession>A0A140E5D1</accession>
<comment type="function">
    <text evidence="1">Required for the transposition of the insertion element.</text>
</comment>
<gene>
    <name evidence="7" type="ORF">JT25_003740</name>
</gene>